<reference evidence="1" key="1">
    <citation type="journal article" date="2014" name="Int. J. Syst. Evol. Microbiol.">
        <title>Complete genome sequence of Corynebacterium casei LMG S-19264T (=DSM 44701T), isolated from a smear-ripened cheese.</title>
        <authorList>
            <consortium name="US DOE Joint Genome Institute (JGI-PGF)"/>
            <person name="Walter F."/>
            <person name="Albersmeier A."/>
            <person name="Kalinowski J."/>
            <person name="Ruckert C."/>
        </authorList>
    </citation>
    <scope>NUCLEOTIDE SEQUENCE</scope>
    <source>
        <strain evidence="1">CGMCC 1.15454</strain>
    </source>
</reference>
<dbReference type="Proteomes" id="UP000621492">
    <property type="component" value="Unassembled WGS sequence"/>
</dbReference>
<gene>
    <name evidence="1" type="ORF">GCM10011409_03580</name>
</gene>
<protein>
    <submittedName>
        <fullName evidence="1">Uncharacterized protein</fullName>
    </submittedName>
</protein>
<reference evidence="1" key="2">
    <citation type="submission" date="2020-09" db="EMBL/GenBank/DDBJ databases">
        <authorList>
            <person name="Sun Q."/>
            <person name="Zhou Y."/>
        </authorList>
    </citation>
    <scope>NUCLEOTIDE SEQUENCE</scope>
    <source>
        <strain evidence="1">CGMCC 1.15454</strain>
    </source>
</reference>
<evidence type="ECO:0000313" key="1">
    <source>
        <dbReference type="EMBL" id="GGB29484.1"/>
    </source>
</evidence>
<organism evidence="1 2">
    <name type="scientific">Lentibacillus populi</name>
    <dbReference type="NCBI Taxonomy" id="1827502"/>
    <lineage>
        <taxon>Bacteria</taxon>
        <taxon>Bacillati</taxon>
        <taxon>Bacillota</taxon>
        <taxon>Bacilli</taxon>
        <taxon>Bacillales</taxon>
        <taxon>Bacillaceae</taxon>
        <taxon>Lentibacillus</taxon>
    </lineage>
</organism>
<name>A0A9W5X3S6_9BACI</name>
<dbReference type="EMBL" id="BMJD01000001">
    <property type="protein sequence ID" value="GGB29484.1"/>
    <property type="molecule type" value="Genomic_DNA"/>
</dbReference>
<proteinExistence type="predicted"/>
<comment type="caution">
    <text evidence="1">The sequence shown here is derived from an EMBL/GenBank/DDBJ whole genome shotgun (WGS) entry which is preliminary data.</text>
</comment>
<accession>A0A9W5X3S6</accession>
<dbReference type="AlphaFoldDB" id="A0A9W5X3S6"/>
<sequence>MFTTFVDHQRSKPLEWNEKLSFQGCATFRLMDRDFLDNSEISIFYAKTNLEWKFANYHFKKEWILWQD</sequence>
<evidence type="ECO:0000313" key="2">
    <source>
        <dbReference type="Proteomes" id="UP000621492"/>
    </source>
</evidence>
<keyword evidence="2" id="KW-1185">Reference proteome</keyword>